<keyword evidence="2" id="KW-1185">Reference proteome</keyword>
<organism evidence="1 2">
    <name type="scientific">Fadolivirus FV1/VV64</name>
    <dbReference type="NCBI Taxonomy" id="3070911"/>
    <lineage>
        <taxon>Viruses</taxon>
        <taxon>Varidnaviria</taxon>
        <taxon>Bamfordvirae</taxon>
        <taxon>Nucleocytoviricota</taxon>
        <taxon>Megaviricetes</taxon>
        <taxon>Imitervirales</taxon>
        <taxon>Mimiviridae</taxon>
        <taxon>Klosneuvirinae</taxon>
        <taxon>Fadolivirus</taxon>
        <taxon>Fadolivirus algeromassiliense</taxon>
    </lineage>
</organism>
<dbReference type="EMBL" id="MT418680">
    <property type="protein sequence ID" value="QKF94199.1"/>
    <property type="molecule type" value="Genomic_DNA"/>
</dbReference>
<sequence>MSQLSDIVKLKYLSYLKELSTIGDNIDYLDKDSLEEYSDKLDKIKEIVEDAIIRIDERIIKNKIKSIMEEYIKKYSDKKLKMAKIILNELFLTLRFKYINSLDISGSVDEEHVTHTYDLEYSYKLFNNINVDTGIHFFTQCHGTYRDLSIGIKVNGNRVCELSSFEEKEYDIKIDNLLTNHAGKYASKNLDMREIIKITTDVVKGLNSCVMNIHFKDKENCENSLFNSIVINK</sequence>
<protein>
    <submittedName>
        <fullName evidence="1">Uncharacterized protein</fullName>
    </submittedName>
</protein>
<name>A0A7D3QW41_9VIRU</name>
<evidence type="ECO:0000313" key="2">
    <source>
        <dbReference type="Proteomes" id="UP001162001"/>
    </source>
</evidence>
<gene>
    <name evidence="1" type="ORF">Fadolivirus_1_741</name>
</gene>
<dbReference type="Proteomes" id="UP001162001">
    <property type="component" value="Segment"/>
</dbReference>
<proteinExistence type="predicted"/>
<evidence type="ECO:0000313" key="1">
    <source>
        <dbReference type="EMBL" id="QKF94199.1"/>
    </source>
</evidence>
<reference evidence="1 2" key="1">
    <citation type="submission" date="2020-04" db="EMBL/GenBank/DDBJ databases">
        <title>Advantages and limits of metagenomic assembly and binning of a giant virus.</title>
        <authorList>
            <person name="Schulz F."/>
            <person name="Andreani J."/>
            <person name="Francis R."/>
            <person name="Boudjemaa H."/>
            <person name="Bou Khalil J.Y."/>
            <person name="Lee J."/>
            <person name="La Scola B."/>
            <person name="Woyke T."/>
        </authorList>
    </citation>
    <scope>NUCLEOTIDE SEQUENCE [LARGE SCALE GENOMIC DNA]</scope>
    <source>
        <strain evidence="1 2">FV1/VV64</strain>
    </source>
</reference>
<accession>A0A7D3QW41</accession>